<evidence type="ECO:0000313" key="3">
    <source>
        <dbReference type="WBParaSite" id="TTAC_0000099901-mRNA-1"/>
    </source>
</evidence>
<protein>
    <submittedName>
        <fullName evidence="3">Secreted protein</fullName>
    </submittedName>
</protein>
<dbReference type="OrthoDB" id="10509447at2759"/>
<reference evidence="3" key="1">
    <citation type="submission" date="2017-02" db="UniProtKB">
        <authorList>
            <consortium name="WormBaseParasite"/>
        </authorList>
    </citation>
    <scope>IDENTIFICATION</scope>
</reference>
<dbReference type="EMBL" id="UYWX01000152">
    <property type="protein sequence ID" value="VDM17290.1"/>
    <property type="molecule type" value="Genomic_DNA"/>
</dbReference>
<evidence type="ECO:0000313" key="1">
    <source>
        <dbReference type="EMBL" id="VDM17290.1"/>
    </source>
</evidence>
<dbReference type="Proteomes" id="UP000274429">
    <property type="component" value="Unassembled WGS sequence"/>
</dbReference>
<proteinExistence type="predicted"/>
<dbReference type="AlphaFoldDB" id="A0A0R3WJX7"/>
<evidence type="ECO:0000313" key="2">
    <source>
        <dbReference type="Proteomes" id="UP000274429"/>
    </source>
</evidence>
<accession>A0A0R3WJX7</accession>
<keyword evidence="2" id="KW-1185">Reference proteome</keyword>
<dbReference type="WBParaSite" id="TTAC_0000099901-mRNA-1">
    <property type="protein sequence ID" value="TTAC_0000099901-mRNA-1"/>
    <property type="gene ID" value="TTAC_0000099901"/>
</dbReference>
<reference evidence="1 2" key="2">
    <citation type="submission" date="2018-11" db="EMBL/GenBank/DDBJ databases">
        <authorList>
            <consortium name="Pathogen Informatics"/>
        </authorList>
    </citation>
    <scope>NUCLEOTIDE SEQUENCE [LARGE SCALE GENOMIC DNA]</scope>
</reference>
<organism evidence="3">
    <name type="scientific">Hydatigena taeniaeformis</name>
    <name type="common">Feline tapeworm</name>
    <name type="synonym">Taenia taeniaeformis</name>
    <dbReference type="NCBI Taxonomy" id="6205"/>
    <lineage>
        <taxon>Eukaryota</taxon>
        <taxon>Metazoa</taxon>
        <taxon>Spiralia</taxon>
        <taxon>Lophotrochozoa</taxon>
        <taxon>Platyhelminthes</taxon>
        <taxon>Cestoda</taxon>
        <taxon>Eucestoda</taxon>
        <taxon>Cyclophyllidea</taxon>
        <taxon>Taeniidae</taxon>
        <taxon>Hydatigera</taxon>
    </lineage>
</organism>
<sequence length="62" mass="6984">MQRQSPSGVTLFSFLPAYVSQTQDVAHFVFPALSAYNSHDSPRDDALKNHSYFSTAFQTDKQ</sequence>
<gene>
    <name evidence="1" type="ORF">TTAC_LOCUS1000</name>
</gene>
<name>A0A0R3WJX7_HYDTA</name>